<name>A0AAV9VIE2_9PEZI</name>
<dbReference type="InterPro" id="IPR049552">
    <property type="entry name" value="PKS_DH_N"/>
</dbReference>
<dbReference type="GO" id="GO:0004315">
    <property type="term" value="F:3-oxoacyl-[acyl-carrier-protein] synthase activity"/>
    <property type="evidence" value="ECO:0007669"/>
    <property type="project" value="InterPro"/>
</dbReference>
<dbReference type="SUPFAM" id="SSF51735">
    <property type="entry name" value="NAD(P)-binding Rossmann-fold domains"/>
    <property type="match status" value="2"/>
</dbReference>
<feature type="region of interest" description="Disordered" evidence="7">
    <location>
        <begin position="1654"/>
        <end position="1679"/>
    </location>
</feature>
<keyword evidence="1" id="KW-0596">Phosphopantetheine</keyword>
<dbReference type="Gene3D" id="3.40.47.10">
    <property type="match status" value="1"/>
</dbReference>
<keyword evidence="4" id="KW-0511">Multifunctional enzyme</keyword>
<evidence type="ECO:0000256" key="2">
    <source>
        <dbReference type="ARBA" id="ARBA00022553"/>
    </source>
</evidence>
<dbReference type="PANTHER" id="PTHR43775:SF22">
    <property type="entry name" value="SYNTHASE, PUTATIVE (JCVI)-RELATED"/>
    <property type="match status" value="1"/>
</dbReference>
<dbReference type="InterPro" id="IPR009081">
    <property type="entry name" value="PP-bd_ACP"/>
</dbReference>
<dbReference type="GO" id="GO:0004312">
    <property type="term" value="F:fatty acid synthase activity"/>
    <property type="evidence" value="ECO:0007669"/>
    <property type="project" value="TreeGrafter"/>
</dbReference>
<dbReference type="PROSITE" id="PS52004">
    <property type="entry name" value="KS3_2"/>
    <property type="match status" value="1"/>
</dbReference>
<proteinExistence type="predicted"/>
<dbReference type="GO" id="GO:0031177">
    <property type="term" value="F:phosphopantetheine binding"/>
    <property type="evidence" value="ECO:0007669"/>
    <property type="project" value="InterPro"/>
</dbReference>
<dbReference type="InterPro" id="IPR014030">
    <property type="entry name" value="Ketoacyl_synth_N"/>
</dbReference>
<dbReference type="GO" id="GO:0044550">
    <property type="term" value="P:secondary metabolite biosynthetic process"/>
    <property type="evidence" value="ECO:0007669"/>
    <property type="project" value="UniProtKB-ARBA"/>
</dbReference>
<dbReference type="InterPro" id="IPR013968">
    <property type="entry name" value="PKS_KR"/>
</dbReference>
<dbReference type="InterPro" id="IPR014043">
    <property type="entry name" value="Acyl_transferase_dom"/>
</dbReference>
<dbReference type="PROSITE" id="PS50075">
    <property type="entry name" value="CARRIER"/>
    <property type="match status" value="1"/>
</dbReference>
<evidence type="ECO:0000313" key="12">
    <source>
        <dbReference type="Proteomes" id="UP001373714"/>
    </source>
</evidence>
<feature type="domain" description="Carrier" evidence="8">
    <location>
        <begin position="1686"/>
        <end position="1761"/>
    </location>
</feature>
<dbReference type="SMART" id="SM00827">
    <property type="entry name" value="PKS_AT"/>
    <property type="match status" value="1"/>
</dbReference>
<evidence type="ECO:0000259" key="10">
    <source>
        <dbReference type="PROSITE" id="PS52019"/>
    </source>
</evidence>
<dbReference type="Pfam" id="PF00698">
    <property type="entry name" value="Acyl_transf_1"/>
    <property type="match status" value="1"/>
</dbReference>
<dbReference type="Gene3D" id="3.40.366.10">
    <property type="entry name" value="Malonyl-Coenzyme A Acyl Carrier Protein, domain 2"/>
    <property type="match status" value="1"/>
</dbReference>
<dbReference type="InterPro" id="IPR042104">
    <property type="entry name" value="PKS_dehydratase_sf"/>
</dbReference>
<dbReference type="InterPro" id="IPR036291">
    <property type="entry name" value="NAD(P)-bd_dom_sf"/>
</dbReference>
<dbReference type="InterPro" id="IPR057326">
    <property type="entry name" value="KR_dom"/>
</dbReference>
<evidence type="ECO:0000256" key="7">
    <source>
        <dbReference type="SAM" id="MobiDB-lite"/>
    </source>
</evidence>
<dbReference type="Proteomes" id="UP001373714">
    <property type="component" value="Unassembled WGS sequence"/>
</dbReference>
<keyword evidence="3" id="KW-0808">Transferase</keyword>
<dbReference type="SMART" id="SM00825">
    <property type="entry name" value="PKS_KS"/>
    <property type="match status" value="1"/>
</dbReference>
<keyword evidence="2" id="KW-0597">Phosphoprotein</keyword>
<dbReference type="SUPFAM" id="SSF55048">
    <property type="entry name" value="Probable ACP-binding domain of malonyl-CoA ACP transacylase"/>
    <property type="match status" value="1"/>
</dbReference>
<dbReference type="Gene3D" id="1.10.1200.10">
    <property type="entry name" value="ACP-like"/>
    <property type="match status" value="1"/>
</dbReference>
<dbReference type="InterPro" id="IPR001227">
    <property type="entry name" value="Ac_transferase_dom_sf"/>
</dbReference>
<dbReference type="InterPro" id="IPR018201">
    <property type="entry name" value="Ketoacyl_synth_AS"/>
</dbReference>
<dbReference type="InterPro" id="IPR020841">
    <property type="entry name" value="PKS_Beta-ketoAc_synthase_dom"/>
</dbReference>
<keyword evidence="12" id="KW-1185">Reference proteome</keyword>
<dbReference type="Pfam" id="PF02801">
    <property type="entry name" value="Ketoacyl-synt_C"/>
    <property type="match status" value="1"/>
</dbReference>
<feature type="domain" description="Ketosynthase family 3 (KS3)" evidence="9">
    <location>
        <begin position="18"/>
        <end position="443"/>
    </location>
</feature>
<dbReference type="Pfam" id="PF08659">
    <property type="entry name" value="KR"/>
    <property type="match status" value="1"/>
</dbReference>
<dbReference type="InterPro" id="IPR016035">
    <property type="entry name" value="Acyl_Trfase/lysoPLipase"/>
</dbReference>
<dbReference type="Gene3D" id="3.30.70.3290">
    <property type="match status" value="1"/>
</dbReference>
<dbReference type="InterPro" id="IPR032821">
    <property type="entry name" value="PKS_assoc"/>
</dbReference>
<dbReference type="SUPFAM" id="SSF52151">
    <property type="entry name" value="FabD/lysophospholipase-like"/>
    <property type="match status" value="1"/>
</dbReference>
<feature type="active site" description="Proton donor; for dehydratase activity" evidence="6">
    <location>
        <position position="1113"/>
    </location>
</feature>
<dbReference type="SMART" id="SM01294">
    <property type="entry name" value="PKS_PP_betabranch"/>
    <property type="match status" value="1"/>
</dbReference>
<dbReference type="Gene3D" id="3.40.50.720">
    <property type="entry name" value="NAD(P)-binding Rossmann-like Domain"/>
    <property type="match status" value="1"/>
</dbReference>
<dbReference type="SMART" id="SM00823">
    <property type="entry name" value="PKS_PP"/>
    <property type="match status" value="1"/>
</dbReference>
<dbReference type="EMBL" id="JAVHNS010000002">
    <property type="protein sequence ID" value="KAK6361735.1"/>
    <property type="molecule type" value="Genomic_DNA"/>
</dbReference>
<accession>A0AAV9VIE2</accession>
<evidence type="ECO:0000256" key="3">
    <source>
        <dbReference type="ARBA" id="ARBA00022679"/>
    </source>
</evidence>
<dbReference type="InterPro" id="IPR036736">
    <property type="entry name" value="ACP-like_sf"/>
</dbReference>
<dbReference type="Gene3D" id="3.10.129.110">
    <property type="entry name" value="Polyketide synthase dehydratase"/>
    <property type="match status" value="1"/>
</dbReference>
<dbReference type="Pfam" id="PF00109">
    <property type="entry name" value="ketoacyl-synt"/>
    <property type="match status" value="1"/>
</dbReference>
<evidence type="ECO:0000259" key="9">
    <source>
        <dbReference type="PROSITE" id="PS52004"/>
    </source>
</evidence>
<dbReference type="InterPro" id="IPR016039">
    <property type="entry name" value="Thiolase-like"/>
</dbReference>
<dbReference type="InterPro" id="IPR014031">
    <property type="entry name" value="Ketoacyl_synth_C"/>
</dbReference>
<sequence length="1761" mass="190255">MTSTPATSLGDLDHEYNQDDIAIIGMACRLAGGIQSIEQFWNAILSKKDASGEIPEMRWEPYFRRDSRNADVLKKTTSRGYFLDRLENFDASFFGISPLEAELMDPQQRLALEVTWEALEHAGISVTSLAGSDTAVFMGVNSDDYSRLLLEDVPGVEAWMGIGTAFCGIPNRVSYALDLHGPSTAVDAACASGLVAVHHGRQALLAGETKLAIVGGVNALIGPGLTRVLDEAGAVTPEGRCRSFDASASGYGRGEGASVLILKKLSEAVIDGDKVLAVLKGSAVGQDGKTNGIMSPNQVAQEEVARKALAVARVDPLSVAFVEAHATSTPVGDPCEVAAIASVYGSGIGRPKEVPCKIGSVKPNVGHLEAGAGSTSLVKAVLAISNSIFPPQANFQTPNPKMDWANNSLEVIREASPWTQDRKRAGICSYGYGGTVAHAVIEQPPTSTFLADDQVGDVIYVDAPPYILFWSAPQSQRLRETAAQLASWIGETDQPLSNIANTLGYRRSHHQHRCAVVADTREEAKQLLELGSQNADSPWLIKEKVSNYGKQGAVWVFSGHGAHWTDMGKELLATEPAFYGAVSSIDDIVRDILNFSPLEALEKGDIKTTDKQQVLTYAMQVGLSAVLRSKGASPAAVIGHSVGEIAASVVAGCLSIQEGAFIVSQRAKLYRLVAGRGAMILVDLSPAEAVKELEEQGQTSAVAVAIHSSPNTCVLSGSTEAIENLIQALENKSIRARRVKTDVAFHSPVLNELAEPLLELISGHIKPQQPTVRLYSTSLTEARGDNLRDETYWIDNMIKPVLLTNAIKTALEDNFGIFLEVSSHPIIAHSINETIIDADSDGVVFPTLRRDKPSQKCILFALGKLHCHGVPIDLRANFSGEWSREVPTTVWKHNPFWRKVGTGSLQSNTAVTHNVKSHILLGAKHQVVGSDTTMWSTVLDESTRPFPGSHPLHGTEIVPAAVLLNTFLHTGEECNALKDVILRVPVAMSAPRNIQVIKEQGRVRIVSQLQTSETENNSAESSWLTHTTGHVATKEWSKPSLDIAGTKQKLPSVKPSFATDYLASVGVPDMGFPWKVTEHYGEGDEMLSKVDTAPESSEKNIPWDESSWAPILDAATSIGSSIFYKEPVLRMPAQIDDVAITPGSIPKIAYIHTTVETGMWRVNVSILNEEGQEVAHINGMRFSAVEGTPGASGSVESLVHQMAWPPAKLEDEGFQLKQVIFVSAQTERVEAYTQELSRRKVSTTVVPNPASLEEQTLSSEGTIVAYLPSSSDLEEDTAKFSSTFCNEILDITKLLVNQNSPTKLWCITQGLFEASSPSSLSQGPLVGLSRIIASEHPEVWGGLVDTDDESFPLQAVKYVKSVDVISVRDSVSRVARLRPVPRAKMTAGREKTFTPTAEGTYLITGGLGALGLETAKWMVERGARRLVLVSRRGLPPRRTWVDSDDDSACSTIRKLERLGASVHVVAADISKPDGAERLEQALDLLDLPRISGVVHAAGVLEDQLVAETTKDSFDRVLAPKVSGAMALHQLFPPNTLDFFVLFSSCGQLLGFPGQASYASGNAFLDTFADFRRNQGDNIISFLWTSWNGLGMASSTEYINAELEAKGITSVSRDEAFRAWEHAIKHNIHQAVVLRALPVEENGIPPLPILDEIAPRRRAESAGPETVSKGEAGENASVPKSGPELKEYLLNAISECVAKTLRLQNAADVDPSTALTEMGMDSVMTVSLRKHLQTSLKVKVPPTLIWGHPTVNHLVKWFEDKV</sequence>
<dbReference type="EC" id="2.3.1.165" evidence="5"/>
<dbReference type="Pfam" id="PF16197">
    <property type="entry name" value="KAsynt_C_assoc"/>
    <property type="match status" value="1"/>
</dbReference>
<dbReference type="InterPro" id="IPR016036">
    <property type="entry name" value="Malonyl_transacylase_ACP-bd"/>
</dbReference>
<dbReference type="Pfam" id="PF21089">
    <property type="entry name" value="PKS_DH_N"/>
    <property type="match status" value="1"/>
</dbReference>
<evidence type="ECO:0000256" key="4">
    <source>
        <dbReference type="ARBA" id="ARBA00023268"/>
    </source>
</evidence>
<dbReference type="Pfam" id="PF00550">
    <property type="entry name" value="PP-binding"/>
    <property type="match status" value="1"/>
</dbReference>
<dbReference type="GO" id="GO:0050641">
    <property type="term" value="F:6-methylsalicylic acid synthase activity"/>
    <property type="evidence" value="ECO:0007669"/>
    <property type="project" value="UniProtKB-EC"/>
</dbReference>
<evidence type="ECO:0000256" key="6">
    <source>
        <dbReference type="PROSITE-ProRule" id="PRU01363"/>
    </source>
</evidence>
<comment type="caution">
    <text evidence="11">The sequence shown here is derived from an EMBL/GenBank/DDBJ whole genome shotgun (WGS) entry which is preliminary data.</text>
</comment>
<feature type="active site" description="Proton acceptor; for dehydratase activity" evidence="6">
    <location>
        <position position="950"/>
    </location>
</feature>
<evidence type="ECO:0000313" key="11">
    <source>
        <dbReference type="EMBL" id="KAK6361735.1"/>
    </source>
</evidence>
<dbReference type="PROSITE" id="PS52019">
    <property type="entry name" value="PKS_MFAS_DH"/>
    <property type="match status" value="1"/>
</dbReference>
<feature type="region of interest" description="N-terminal hotdog fold" evidence="6">
    <location>
        <begin position="918"/>
        <end position="1038"/>
    </location>
</feature>
<reference evidence="11 12" key="1">
    <citation type="submission" date="2019-10" db="EMBL/GenBank/DDBJ databases">
        <authorList>
            <person name="Palmer J.M."/>
        </authorList>
    </citation>
    <scope>NUCLEOTIDE SEQUENCE [LARGE SCALE GENOMIC DNA]</scope>
    <source>
        <strain evidence="11 12">TWF730</strain>
    </source>
</reference>
<dbReference type="CDD" id="cd05274">
    <property type="entry name" value="KR_FAS_SDR_x"/>
    <property type="match status" value="1"/>
</dbReference>
<dbReference type="PROSITE" id="PS00606">
    <property type="entry name" value="KS3_1"/>
    <property type="match status" value="1"/>
</dbReference>
<dbReference type="SUPFAM" id="SSF53901">
    <property type="entry name" value="Thiolase-like"/>
    <property type="match status" value="1"/>
</dbReference>
<organism evidence="11 12">
    <name type="scientific">Orbilia blumenaviensis</name>
    <dbReference type="NCBI Taxonomy" id="1796055"/>
    <lineage>
        <taxon>Eukaryota</taxon>
        <taxon>Fungi</taxon>
        <taxon>Dikarya</taxon>
        <taxon>Ascomycota</taxon>
        <taxon>Pezizomycotina</taxon>
        <taxon>Orbiliomycetes</taxon>
        <taxon>Orbiliales</taxon>
        <taxon>Orbiliaceae</taxon>
        <taxon>Orbilia</taxon>
    </lineage>
</organism>
<dbReference type="SUPFAM" id="SSF47336">
    <property type="entry name" value="ACP-like"/>
    <property type="match status" value="1"/>
</dbReference>
<gene>
    <name evidence="11" type="ORF">TWF730_005449</name>
</gene>
<evidence type="ECO:0000256" key="1">
    <source>
        <dbReference type="ARBA" id="ARBA00022450"/>
    </source>
</evidence>
<dbReference type="InterPro" id="IPR049900">
    <property type="entry name" value="PKS_mFAS_DH"/>
</dbReference>
<dbReference type="InterPro" id="IPR050091">
    <property type="entry name" value="PKS_NRPS_Biosynth_Enz"/>
</dbReference>
<protein>
    <recommendedName>
        <fullName evidence="5">6-methylsalicylic acid synthase</fullName>
        <ecNumber evidence="5">2.3.1.165</ecNumber>
    </recommendedName>
</protein>
<dbReference type="InterPro" id="IPR020806">
    <property type="entry name" value="PKS_PP-bd"/>
</dbReference>
<evidence type="ECO:0000256" key="5">
    <source>
        <dbReference type="ARBA" id="ARBA00038879"/>
    </source>
</evidence>
<dbReference type="SMART" id="SM00822">
    <property type="entry name" value="PKS_KR"/>
    <property type="match status" value="1"/>
</dbReference>
<dbReference type="PANTHER" id="PTHR43775">
    <property type="entry name" value="FATTY ACID SYNTHASE"/>
    <property type="match status" value="1"/>
</dbReference>
<feature type="domain" description="PKS/mFAS DH" evidence="10">
    <location>
        <begin position="918"/>
        <end position="1191"/>
    </location>
</feature>
<evidence type="ECO:0000259" key="8">
    <source>
        <dbReference type="PROSITE" id="PS50075"/>
    </source>
</evidence>
<dbReference type="GO" id="GO:0006633">
    <property type="term" value="P:fatty acid biosynthetic process"/>
    <property type="evidence" value="ECO:0007669"/>
    <property type="project" value="InterPro"/>
</dbReference>
<dbReference type="CDD" id="cd00833">
    <property type="entry name" value="PKS"/>
    <property type="match status" value="1"/>
</dbReference>
<feature type="region of interest" description="C-terminal hotdog fold" evidence="6">
    <location>
        <begin position="1050"/>
        <end position="1191"/>
    </location>
</feature>